<name>A0A060XCY7_ONCMY</name>
<protein>
    <recommendedName>
        <fullName evidence="1">Acetyl-coenzyme A synthetase N-terminal domain-containing protein</fullName>
    </recommendedName>
</protein>
<dbReference type="GO" id="GO:0030729">
    <property type="term" value="F:acetoacetate-CoA ligase activity"/>
    <property type="evidence" value="ECO:0007669"/>
    <property type="project" value="TreeGrafter"/>
</dbReference>
<dbReference type="PaxDb" id="8022-A0A060XCY7"/>
<reference evidence="2" key="2">
    <citation type="submission" date="2014-03" db="EMBL/GenBank/DDBJ databases">
        <authorList>
            <person name="Genoscope - CEA"/>
        </authorList>
    </citation>
    <scope>NUCLEOTIDE SEQUENCE</scope>
</reference>
<dbReference type="InterPro" id="IPR042099">
    <property type="entry name" value="ANL_N_sf"/>
</dbReference>
<dbReference type="STRING" id="8022.A0A060XCY7"/>
<proteinExistence type="predicted"/>
<dbReference type="Proteomes" id="UP000193380">
    <property type="component" value="Unassembled WGS sequence"/>
</dbReference>
<dbReference type="Pfam" id="PF16177">
    <property type="entry name" value="ACAS_N"/>
    <property type="match status" value="1"/>
</dbReference>
<dbReference type="PANTHER" id="PTHR42921:SF1">
    <property type="entry name" value="ACETOACETYL-COA SYNTHETASE"/>
    <property type="match status" value="1"/>
</dbReference>
<dbReference type="InterPro" id="IPR032387">
    <property type="entry name" value="ACAS_N"/>
</dbReference>
<feature type="domain" description="Acetyl-coenzyme A synthetase N-terminal" evidence="1">
    <location>
        <begin position="47"/>
        <end position="104"/>
    </location>
</feature>
<dbReference type="AlphaFoldDB" id="A0A060XCY7"/>
<evidence type="ECO:0000313" key="2">
    <source>
        <dbReference type="EMBL" id="CDQ77513.1"/>
    </source>
</evidence>
<accession>A0A060XCY7</accession>
<gene>
    <name evidence="2" type="ORF">GSONMT00012427001</name>
</gene>
<sequence>MSKDTERMSEKIMESKVLWYPDSKKNTQMDRFRTQVNRDFGLNLANYNDLYQWSVESYPEFWAEVWRFCGVISSRMYEEVVDISKRISDVPEWFKGSRMNYAENLLKHKDQDKVALYAATEENDEITKVTFGELRRDVALFAAAMRKMGVGTGDRVVGESPCSITTKPLHSQRSRGEALCLTTV</sequence>
<dbReference type="PANTHER" id="PTHR42921">
    <property type="entry name" value="ACETOACETYL-COA SYNTHETASE"/>
    <property type="match status" value="1"/>
</dbReference>
<dbReference type="GO" id="GO:0032024">
    <property type="term" value="P:positive regulation of insulin secretion"/>
    <property type="evidence" value="ECO:0007669"/>
    <property type="project" value="TreeGrafter"/>
</dbReference>
<organism evidence="2 3">
    <name type="scientific">Oncorhynchus mykiss</name>
    <name type="common">Rainbow trout</name>
    <name type="synonym">Salmo gairdneri</name>
    <dbReference type="NCBI Taxonomy" id="8022"/>
    <lineage>
        <taxon>Eukaryota</taxon>
        <taxon>Metazoa</taxon>
        <taxon>Chordata</taxon>
        <taxon>Craniata</taxon>
        <taxon>Vertebrata</taxon>
        <taxon>Euteleostomi</taxon>
        <taxon>Actinopterygii</taxon>
        <taxon>Neopterygii</taxon>
        <taxon>Teleostei</taxon>
        <taxon>Protacanthopterygii</taxon>
        <taxon>Salmoniformes</taxon>
        <taxon>Salmonidae</taxon>
        <taxon>Salmoninae</taxon>
        <taxon>Oncorhynchus</taxon>
    </lineage>
</organism>
<dbReference type="Gene3D" id="3.40.50.12780">
    <property type="entry name" value="N-terminal domain of ligase-like"/>
    <property type="match status" value="1"/>
</dbReference>
<evidence type="ECO:0000259" key="1">
    <source>
        <dbReference type="Pfam" id="PF16177"/>
    </source>
</evidence>
<evidence type="ECO:0000313" key="3">
    <source>
        <dbReference type="Proteomes" id="UP000193380"/>
    </source>
</evidence>
<dbReference type="EMBL" id="FR905237">
    <property type="protein sequence ID" value="CDQ77513.1"/>
    <property type="molecule type" value="Genomic_DNA"/>
</dbReference>
<reference evidence="2" key="1">
    <citation type="journal article" date="2014" name="Nat. Commun.">
        <title>The rainbow trout genome provides novel insights into evolution after whole-genome duplication in vertebrates.</title>
        <authorList>
            <person name="Berthelot C."/>
            <person name="Brunet F."/>
            <person name="Chalopin D."/>
            <person name="Juanchich A."/>
            <person name="Bernard M."/>
            <person name="Noel B."/>
            <person name="Bento P."/>
            <person name="Da Silva C."/>
            <person name="Labadie K."/>
            <person name="Alberti A."/>
            <person name="Aury J.M."/>
            <person name="Louis A."/>
            <person name="Dehais P."/>
            <person name="Bardou P."/>
            <person name="Montfort J."/>
            <person name="Klopp C."/>
            <person name="Cabau C."/>
            <person name="Gaspin C."/>
            <person name="Thorgaard G.H."/>
            <person name="Boussaha M."/>
            <person name="Quillet E."/>
            <person name="Guyomard R."/>
            <person name="Galiana D."/>
            <person name="Bobe J."/>
            <person name="Volff J.N."/>
            <person name="Genet C."/>
            <person name="Wincker P."/>
            <person name="Jaillon O."/>
            <person name="Roest Crollius H."/>
            <person name="Guiguen Y."/>
        </authorList>
    </citation>
    <scope>NUCLEOTIDE SEQUENCE [LARGE SCALE GENOMIC DNA]</scope>
</reference>
<dbReference type="SUPFAM" id="SSF56801">
    <property type="entry name" value="Acetyl-CoA synthetase-like"/>
    <property type="match status" value="1"/>
</dbReference>